<name>A0A7X0IKU7_9HYPH</name>
<evidence type="ECO:0000256" key="6">
    <source>
        <dbReference type="SAM" id="Phobius"/>
    </source>
</evidence>
<accession>A0A7X0IKU7</accession>
<evidence type="ECO:0000313" key="7">
    <source>
        <dbReference type="EMBL" id="MBB6482831.1"/>
    </source>
</evidence>
<dbReference type="InterPro" id="IPR001123">
    <property type="entry name" value="LeuE-type"/>
</dbReference>
<dbReference type="PANTHER" id="PTHR30086:SF20">
    <property type="entry name" value="ARGININE EXPORTER PROTEIN ARGO-RELATED"/>
    <property type="match status" value="1"/>
</dbReference>
<evidence type="ECO:0000256" key="1">
    <source>
        <dbReference type="ARBA" id="ARBA00004651"/>
    </source>
</evidence>
<dbReference type="RefSeq" id="WP_184700698.1">
    <property type="nucleotide sequence ID" value="NZ_JACHBG010000001.1"/>
</dbReference>
<dbReference type="GO" id="GO:0033228">
    <property type="term" value="P:cysteine export across plasma membrane"/>
    <property type="evidence" value="ECO:0007669"/>
    <property type="project" value="TreeGrafter"/>
</dbReference>
<gene>
    <name evidence="7" type="ORF">GGD46_000074</name>
</gene>
<feature type="transmembrane region" description="Helical" evidence="6">
    <location>
        <begin position="77"/>
        <end position="96"/>
    </location>
</feature>
<feature type="transmembrane region" description="Helical" evidence="6">
    <location>
        <begin position="6"/>
        <end position="24"/>
    </location>
</feature>
<dbReference type="GO" id="GO:0005886">
    <property type="term" value="C:plasma membrane"/>
    <property type="evidence" value="ECO:0007669"/>
    <property type="project" value="UniProtKB-SubCell"/>
</dbReference>
<dbReference type="Proteomes" id="UP000565576">
    <property type="component" value="Unassembled WGS sequence"/>
</dbReference>
<proteinExistence type="predicted"/>
<dbReference type="Pfam" id="PF01810">
    <property type="entry name" value="LysE"/>
    <property type="match status" value="1"/>
</dbReference>
<comment type="subcellular location">
    <subcellularLocation>
        <location evidence="1">Cell membrane</location>
        <topology evidence="1">Multi-pass membrane protein</topology>
    </subcellularLocation>
</comment>
<feature type="transmembrane region" description="Helical" evidence="6">
    <location>
        <begin position="152"/>
        <end position="173"/>
    </location>
</feature>
<dbReference type="AlphaFoldDB" id="A0A7X0IKU7"/>
<dbReference type="PANTHER" id="PTHR30086">
    <property type="entry name" value="ARGININE EXPORTER PROTEIN ARGO"/>
    <property type="match status" value="1"/>
</dbReference>
<evidence type="ECO:0000256" key="4">
    <source>
        <dbReference type="ARBA" id="ARBA00022989"/>
    </source>
</evidence>
<dbReference type="GO" id="GO:0015171">
    <property type="term" value="F:amino acid transmembrane transporter activity"/>
    <property type="evidence" value="ECO:0007669"/>
    <property type="project" value="TreeGrafter"/>
</dbReference>
<dbReference type="EMBL" id="JACHBG010000001">
    <property type="protein sequence ID" value="MBB6482831.1"/>
    <property type="molecule type" value="Genomic_DNA"/>
</dbReference>
<sequence length="204" mass="21089">MNGPNGFYYPILTLLLASLVIMGSPGPSTISATAMGAAYGFRRSLGYVCGLIAGTVAVLLAVAAGVVAIVLSVPHGAFVLTTVSAVYILYLAFKIATAPPLSRSNDNKAAPAFSGGFLLAVANPKAYLAIAAVFAAVSLFQDQRLLDATVKIALLTGMIITIHMVWLLVGASLSRFLQDPTVSRIVNISLAILLIVATVVAVLE</sequence>
<evidence type="ECO:0000256" key="5">
    <source>
        <dbReference type="ARBA" id="ARBA00023136"/>
    </source>
</evidence>
<feature type="transmembrane region" description="Helical" evidence="6">
    <location>
        <begin position="117"/>
        <end position="140"/>
    </location>
</feature>
<feature type="transmembrane region" description="Helical" evidence="6">
    <location>
        <begin position="45"/>
        <end position="71"/>
    </location>
</feature>
<evidence type="ECO:0000256" key="2">
    <source>
        <dbReference type="ARBA" id="ARBA00022475"/>
    </source>
</evidence>
<organism evidence="7 8">
    <name type="scientific">Rhizobium lusitanum</name>
    <dbReference type="NCBI Taxonomy" id="293958"/>
    <lineage>
        <taxon>Bacteria</taxon>
        <taxon>Pseudomonadati</taxon>
        <taxon>Pseudomonadota</taxon>
        <taxon>Alphaproteobacteria</taxon>
        <taxon>Hyphomicrobiales</taxon>
        <taxon>Rhizobiaceae</taxon>
        <taxon>Rhizobium/Agrobacterium group</taxon>
        <taxon>Rhizobium</taxon>
    </lineage>
</organism>
<evidence type="ECO:0000313" key="8">
    <source>
        <dbReference type="Proteomes" id="UP000565576"/>
    </source>
</evidence>
<keyword evidence="4 6" id="KW-1133">Transmembrane helix</keyword>
<evidence type="ECO:0000256" key="3">
    <source>
        <dbReference type="ARBA" id="ARBA00022692"/>
    </source>
</evidence>
<feature type="transmembrane region" description="Helical" evidence="6">
    <location>
        <begin position="185"/>
        <end position="203"/>
    </location>
</feature>
<keyword evidence="2" id="KW-1003">Cell membrane</keyword>
<protein>
    <submittedName>
        <fullName evidence="7">Threonine/homoserine/homoserine lactone efflux protein</fullName>
    </submittedName>
</protein>
<reference evidence="7 8" key="1">
    <citation type="submission" date="2020-08" db="EMBL/GenBank/DDBJ databases">
        <title>Genomic Encyclopedia of Type Strains, Phase IV (KMG-V): Genome sequencing to study the core and pangenomes of soil and plant-associated prokaryotes.</title>
        <authorList>
            <person name="Whitman W."/>
        </authorList>
    </citation>
    <scope>NUCLEOTIDE SEQUENCE [LARGE SCALE GENOMIC DNA]</scope>
    <source>
        <strain evidence="7 8">SEMIA 4060</strain>
    </source>
</reference>
<comment type="caution">
    <text evidence="7">The sequence shown here is derived from an EMBL/GenBank/DDBJ whole genome shotgun (WGS) entry which is preliminary data.</text>
</comment>
<keyword evidence="3 6" id="KW-0812">Transmembrane</keyword>
<keyword evidence="5 6" id="KW-0472">Membrane</keyword>